<dbReference type="InterPro" id="IPR033482">
    <property type="entry name" value="EMSY"/>
</dbReference>
<feature type="region of interest" description="Disordered" evidence="3">
    <location>
        <begin position="466"/>
        <end position="501"/>
    </location>
</feature>
<evidence type="ECO:0000313" key="6">
    <source>
        <dbReference type="Proteomes" id="UP001162162"/>
    </source>
</evidence>
<dbReference type="PANTHER" id="PTHR16500">
    <property type="entry name" value="BRCA2-INTERACTING TRANSCRIPTIONAL REPRESSOR EMSY"/>
    <property type="match status" value="1"/>
</dbReference>
<name>A0AAV8Z5B5_9CUCU</name>
<comment type="subcellular location">
    <subcellularLocation>
        <location evidence="1">Nucleus</location>
    </subcellularLocation>
</comment>
<dbReference type="Proteomes" id="UP001162162">
    <property type="component" value="Unassembled WGS sequence"/>
</dbReference>
<keyword evidence="2" id="KW-0539">Nucleus</keyword>
<feature type="region of interest" description="Disordered" evidence="3">
    <location>
        <begin position="118"/>
        <end position="150"/>
    </location>
</feature>
<gene>
    <name evidence="5" type="ORF">NQ318_019683</name>
</gene>
<dbReference type="PROSITE" id="PS51138">
    <property type="entry name" value="ENT"/>
    <property type="match status" value="1"/>
</dbReference>
<dbReference type="Pfam" id="PF03735">
    <property type="entry name" value="ENT"/>
    <property type="match status" value="1"/>
</dbReference>
<accession>A0AAV8Z5B5</accession>
<evidence type="ECO:0000313" key="5">
    <source>
        <dbReference type="EMBL" id="KAJ8958914.1"/>
    </source>
</evidence>
<keyword evidence="6" id="KW-1185">Reference proteome</keyword>
<dbReference type="GO" id="GO:0005654">
    <property type="term" value="C:nucleoplasm"/>
    <property type="evidence" value="ECO:0007669"/>
    <property type="project" value="TreeGrafter"/>
</dbReference>
<dbReference type="InterPro" id="IPR005491">
    <property type="entry name" value="ENT_dom"/>
</dbReference>
<reference evidence="5" key="1">
    <citation type="journal article" date="2023" name="Insect Mol. Biol.">
        <title>Genome sequencing provides insights into the evolution of gene families encoding plant cell wall-degrading enzymes in longhorned beetles.</title>
        <authorList>
            <person name="Shin N.R."/>
            <person name="Okamura Y."/>
            <person name="Kirsch R."/>
            <person name="Pauchet Y."/>
        </authorList>
    </citation>
    <scope>NUCLEOTIDE SEQUENCE</scope>
    <source>
        <strain evidence="5">AMC_N1</strain>
    </source>
</reference>
<dbReference type="Gene3D" id="1.10.1240.40">
    <property type="entry name" value="ENT domain"/>
    <property type="match status" value="1"/>
</dbReference>
<dbReference type="EMBL" id="JAPWTK010000015">
    <property type="protein sequence ID" value="KAJ8958914.1"/>
    <property type="molecule type" value="Genomic_DNA"/>
</dbReference>
<feature type="region of interest" description="Disordered" evidence="3">
    <location>
        <begin position="613"/>
        <end position="660"/>
    </location>
</feature>
<dbReference type="InterPro" id="IPR036142">
    <property type="entry name" value="ENT_dom-like_sf"/>
</dbReference>
<organism evidence="5 6">
    <name type="scientific">Aromia moschata</name>
    <dbReference type="NCBI Taxonomy" id="1265417"/>
    <lineage>
        <taxon>Eukaryota</taxon>
        <taxon>Metazoa</taxon>
        <taxon>Ecdysozoa</taxon>
        <taxon>Arthropoda</taxon>
        <taxon>Hexapoda</taxon>
        <taxon>Insecta</taxon>
        <taxon>Pterygota</taxon>
        <taxon>Neoptera</taxon>
        <taxon>Endopterygota</taxon>
        <taxon>Coleoptera</taxon>
        <taxon>Polyphaga</taxon>
        <taxon>Cucujiformia</taxon>
        <taxon>Chrysomeloidea</taxon>
        <taxon>Cerambycidae</taxon>
        <taxon>Cerambycinae</taxon>
        <taxon>Callichromatini</taxon>
        <taxon>Aromia</taxon>
    </lineage>
</organism>
<dbReference type="AlphaFoldDB" id="A0AAV8Z5B5"/>
<evidence type="ECO:0000256" key="3">
    <source>
        <dbReference type="SAM" id="MobiDB-lite"/>
    </source>
</evidence>
<evidence type="ECO:0000256" key="1">
    <source>
        <dbReference type="ARBA" id="ARBA00004123"/>
    </source>
</evidence>
<feature type="region of interest" description="Disordered" evidence="3">
    <location>
        <begin position="290"/>
        <end position="311"/>
    </location>
</feature>
<protein>
    <recommendedName>
        <fullName evidence="4">ENT domain-containing protein</fullName>
    </recommendedName>
</protein>
<dbReference type="GO" id="GO:0006355">
    <property type="term" value="P:regulation of DNA-templated transcription"/>
    <property type="evidence" value="ECO:0007669"/>
    <property type="project" value="InterPro"/>
</dbReference>
<dbReference type="SMART" id="SM01191">
    <property type="entry name" value="ENT"/>
    <property type="match status" value="1"/>
</dbReference>
<feature type="domain" description="ENT" evidence="4">
    <location>
        <begin position="13"/>
        <end position="98"/>
    </location>
</feature>
<comment type="caution">
    <text evidence="5">The sequence shown here is derived from an EMBL/GenBank/DDBJ whole genome shotgun (WGS) entry which is preliminary data.</text>
</comment>
<evidence type="ECO:0000259" key="4">
    <source>
        <dbReference type="PROSITE" id="PS51138"/>
    </source>
</evidence>
<sequence>MWPLLLDMTKEESIQNLRNLELEAYAHLVSALRAQGPLNSDKRRLLKDTSIALNITQERHKAEVRRAISDEKLNTIAYHVTGHTESLEDWAQEGRRLVPLLPRTAPQTAFSALADETADAANQSNKQLPSPKAPFRIPDPPKAEESKKRKVPICPENSSLAQHLLTPKFCRIQQLYRRTKYFQAKVQAQDEGVPQEARPGPARPHPAACASGRAAAAARPVPRLSAGPPVTQKVNVLQNISLHPIKDEVMAVDQEEAKVCEQPPSAPICSNENQAPRPKLLTSIKPNASITLKQTQAQPPGPSGEPTKSLKMCSTKKPVTKTVNSGQKLIVVSSAQTIPSNSILQRTLQIPFVKNVSIKNFEKFKIVAGNSTPASIQVTNVTNSVKHKVVTVKTNSAAKKVIPLSQLQVLNSKGSIKVLPLGGKIVGKSVAAAAASPLYIMNAVGASQPFTKATSGSPAIATSKIQTGAAEEIRPAVDGVTDPSEKASPRSPGRENGKSSVLEDIMKASGVISEECVAEDYDTKIEEFHIPQNKHREVEGDVIETADIRNEGENVTVRNDEAQNYDYEVLPVLGVEENMETTDISEYCVEIHTTNQSEMDLGPEGADNLEKEDAISSELIESENLSGQGGGTERPQGERRGHRLRGAVAGGAAGGVPATE</sequence>
<feature type="compositionally biased region" description="Low complexity" evidence="3">
    <location>
        <begin position="616"/>
        <end position="626"/>
    </location>
</feature>
<feature type="compositionally biased region" description="Basic and acidic residues" evidence="3">
    <location>
        <begin position="483"/>
        <end position="497"/>
    </location>
</feature>
<dbReference type="PANTHER" id="PTHR16500:SF3">
    <property type="entry name" value="BRCA2-INTERACTING TRANSCRIPTIONAL REPRESSOR EMSY"/>
    <property type="match status" value="1"/>
</dbReference>
<proteinExistence type="predicted"/>
<evidence type="ECO:0000256" key="2">
    <source>
        <dbReference type="ARBA" id="ARBA00023242"/>
    </source>
</evidence>
<dbReference type="SUPFAM" id="SSF158639">
    <property type="entry name" value="ENT-like"/>
    <property type="match status" value="1"/>
</dbReference>